<dbReference type="AlphaFoldDB" id="A0AAV2EYH2"/>
<protein>
    <recommendedName>
        <fullName evidence="5">Secreted protein</fullName>
    </recommendedName>
</protein>
<keyword evidence="4" id="KW-1185">Reference proteome</keyword>
<feature type="chain" id="PRO_5043606766" description="Secreted protein" evidence="2">
    <location>
        <begin position="26"/>
        <end position="109"/>
    </location>
</feature>
<proteinExistence type="predicted"/>
<accession>A0AAV2EYH2</accession>
<evidence type="ECO:0000256" key="2">
    <source>
        <dbReference type="SAM" id="SignalP"/>
    </source>
</evidence>
<dbReference type="EMBL" id="OZ034818">
    <property type="protein sequence ID" value="CAL1390490.1"/>
    <property type="molecule type" value="Genomic_DNA"/>
</dbReference>
<evidence type="ECO:0008006" key="5">
    <source>
        <dbReference type="Google" id="ProtNLM"/>
    </source>
</evidence>
<feature type="transmembrane region" description="Helical" evidence="1">
    <location>
        <begin position="82"/>
        <end position="102"/>
    </location>
</feature>
<evidence type="ECO:0000256" key="1">
    <source>
        <dbReference type="SAM" id="Phobius"/>
    </source>
</evidence>
<gene>
    <name evidence="3" type="ORF">LTRI10_LOCUS31271</name>
</gene>
<feature type="signal peptide" evidence="2">
    <location>
        <begin position="1"/>
        <end position="25"/>
    </location>
</feature>
<keyword evidence="1" id="KW-0812">Transmembrane</keyword>
<keyword evidence="1" id="KW-0472">Membrane</keyword>
<evidence type="ECO:0000313" key="4">
    <source>
        <dbReference type="Proteomes" id="UP001497516"/>
    </source>
</evidence>
<sequence>MCMAIGSGMRCFGGCFLLILPFGFGGYPNQSLAHNDAQRMGGDDLSGAVVVLAVVAEVQRGTLAARVRERLFLVLALGPDPIGLSGLPLGLIVWAFSFHFCMTNTMVPP</sequence>
<reference evidence="3 4" key="1">
    <citation type="submission" date="2024-04" db="EMBL/GenBank/DDBJ databases">
        <authorList>
            <person name="Fracassetti M."/>
        </authorList>
    </citation>
    <scope>NUCLEOTIDE SEQUENCE [LARGE SCALE GENOMIC DNA]</scope>
</reference>
<dbReference type="Proteomes" id="UP001497516">
    <property type="component" value="Chromosome 5"/>
</dbReference>
<organism evidence="3 4">
    <name type="scientific">Linum trigynum</name>
    <dbReference type="NCBI Taxonomy" id="586398"/>
    <lineage>
        <taxon>Eukaryota</taxon>
        <taxon>Viridiplantae</taxon>
        <taxon>Streptophyta</taxon>
        <taxon>Embryophyta</taxon>
        <taxon>Tracheophyta</taxon>
        <taxon>Spermatophyta</taxon>
        <taxon>Magnoliopsida</taxon>
        <taxon>eudicotyledons</taxon>
        <taxon>Gunneridae</taxon>
        <taxon>Pentapetalae</taxon>
        <taxon>rosids</taxon>
        <taxon>fabids</taxon>
        <taxon>Malpighiales</taxon>
        <taxon>Linaceae</taxon>
        <taxon>Linum</taxon>
    </lineage>
</organism>
<keyword evidence="2" id="KW-0732">Signal</keyword>
<evidence type="ECO:0000313" key="3">
    <source>
        <dbReference type="EMBL" id="CAL1390490.1"/>
    </source>
</evidence>
<name>A0AAV2EYH2_9ROSI</name>
<keyword evidence="1" id="KW-1133">Transmembrane helix</keyword>